<dbReference type="PROSITE" id="PS50056">
    <property type="entry name" value="TYR_PHOSPHATASE_2"/>
    <property type="match status" value="1"/>
</dbReference>
<dbReference type="InterPro" id="IPR029021">
    <property type="entry name" value="Prot-tyrosine_phosphatase-like"/>
</dbReference>
<gene>
    <name evidence="5" type="ORF">Kpol_505p22</name>
</gene>
<dbReference type="EMBL" id="DS480429">
    <property type="protein sequence ID" value="EDO16245.1"/>
    <property type="molecule type" value="Genomic_DNA"/>
</dbReference>
<dbReference type="GO" id="GO:0046856">
    <property type="term" value="P:phosphatidylinositol dephosphorylation"/>
    <property type="evidence" value="ECO:0007669"/>
    <property type="project" value="TreeGrafter"/>
</dbReference>
<evidence type="ECO:0000313" key="5">
    <source>
        <dbReference type="EMBL" id="EDO16245.1"/>
    </source>
</evidence>
<keyword evidence="2" id="KW-0378">Hydrolase</keyword>
<dbReference type="PANTHER" id="PTHR12305">
    <property type="entry name" value="PHOSPHATASE WITH HOMOLOGY TO TENSIN"/>
    <property type="match status" value="1"/>
</dbReference>
<evidence type="ECO:0000256" key="1">
    <source>
        <dbReference type="ARBA" id="ARBA00013015"/>
    </source>
</evidence>
<dbReference type="GO" id="GO:0051896">
    <property type="term" value="P:regulation of phosphatidylinositol 3-kinase/protein kinase B signal transduction"/>
    <property type="evidence" value="ECO:0007669"/>
    <property type="project" value="TreeGrafter"/>
</dbReference>
<dbReference type="GO" id="GO:0043491">
    <property type="term" value="P:phosphatidylinositol 3-kinase/protein kinase B signal transduction"/>
    <property type="evidence" value="ECO:0007669"/>
    <property type="project" value="TreeGrafter"/>
</dbReference>
<dbReference type="GO" id="GO:0030476">
    <property type="term" value="P:ascospore wall assembly"/>
    <property type="evidence" value="ECO:0007669"/>
    <property type="project" value="EnsemblFungi"/>
</dbReference>
<evidence type="ECO:0000256" key="2">
    <source>
        <dbReference type="ARBA" id="ARBA00022801"/>
    </source>
</evidence>
<dbReference type="eggNOG" id="KOG2283">
    <property type="taxonomic scope" value="Eukaryota"/>
</dbReference>
<dbReference type="STRING" id="436907.A7TNB3"/>
<dbReference type="GO" id="GO:0005829">
    <property type="term" value="C:cytosol"/>
    <property type="evidence" value="ECO:0007669"/>
    <property type="project" value="TreeGrafter"/>
</dbReference>
<dbReference type="CDD" id="cd14497">
    <property type="entry name" value="PTP_PTEN-like"/>
    <property type="match status" value="1"/>
</dbReference>
<dbReference type="OrthoDB" id="16692at2759"/>
<accession>A7TNB3</accession>
<evidence type="ECO:0000259" key="4">
    <source>
        <dbReference type="PROSITE" id="PS51181"/>
    </source>
</evidence>
<feature type="domain" description="Phosphatase tensin-type" evidence="4">
    <location>
        <begin position="24"/>
        <end position="244"/>
    </location>
</feature>
<dbReference type="InParanoid" id="A7TNB3"/>
<dbReference type="InterPro" id="IPR016130">
    <property type="entry name" value="Tyr_Pase_AS"/>
</dbReference>
<dbReference type="Gene3D" id="3.90.190.10">
    <property type="entry name" value="Protein tyrosine phosphatase superfamily"/>
    <property type="match status" value="1"/>
</dbReference>
<feature type="domain" description="Tyrosine specific protein phosphatases" evidence="3">
    <location>
        <begin position="160"/>
        <end position="206"/>
    </location>
</feature>
<sequence>MTDNYSKFNLGNIIKKVRSLPLNVSKDLYGYNLDISQITSNIMVCSYPVTKYPKLIYRNSLGDLINYLNTNHGENRWKIYNLKVEMDDMDYTDADLLKYTNSYDYYDIFSEETCVNNSLRNDNNKQLQTNVPVINNLKLKDILLRRGWLDHCPPPFIVMQEIIEDIHFHLSRHKSNVAVIHCKMGKGRSGTIVIAYLMKYLENSLDQSKDIFMKGRFKLGISKGVTIWSQLRYLRYHEIFLKYDLDTQKRILRQLKNNIGNIRFHLQTIELVNPISFIQMQSHSCVAKVKVQTYKSGLSSLKTLASMSSEKQVIENNKEKITIVCPVILSNDITDIKIKIGIKIQEVEGGKYYCQKTSDLTNNLTNGMTFANFWFNIYWESIRGVKNDISSTFSMEQLKYQQSLGQEYEMQVHWDKFDGTKGTRHKGLKLFDSMNIKWKIK</sequence>
<organism evidence="6">
    <name type="scientific">Vanderwaltozyma polyspora (strain ATCC 22028 / DSM 70294 / BCRC 21397 / CBS 2163 / NBRC 10782 / NRRL Y-8283 / UCD 57-17)</name>
    <name type="common">Kluyveromyces polysporus</name>
    <dbReference type="NCBI Taxonomy" id="436907"/>
    <lineage>
        <taxon>Eukaryota</taxon>
        <taxon>Fungi</taxon>
        <taxon>Dikarya</taxon>
        <taxon>Ascomycota</taxon>
        <taxon>Saccharomycotina</taxon>
        <taxon>Saccharomycetes</taxon>
        <taxon>Saccharomycetales</taxon>
        <taxon>Saccharomycetaceae</taxon>
        <taxon>Vanderwaltozyma</taxon>
    </lineage>
</organism>
<dbReference type="KEGG" id="vpo:Kpol_505p22"/>
<evidence type="ECO:0000259" key="3">
    <source>
        <dbReference type="PROSITE" id="PS50056"/>
    </source>
</evidence>
<dbReference type="PhylomeDB" id="A7TNB3"/>
<dbReference type="AlphaFoldDB" id="A7TNB3"/>
<name>A7TNB3_VANPO</name>
<dbReference type="Pfam" id="PF00782">
    <property type="entry name" value="DSPc"/>
    <property type="match status" value="1"/>
</dbReference>
<dbReference type="PANTHER" id="PTHR12305:SF81">
    <property type="entry name" value="PHOSPHATIDYLINOSITOL 3,4,5-TRISPHOSPHATE 3-PHOSPHATASE AND DUAL-SPECIFICITY PROTEIN PHOSPHATASE PTEN"/>
    <property type="match status" value="1"/>
</dbReference>
<proteinExistence type="predicted"/>
<dbReference type="GO" id="GO:0005886">
    <property type="term" value="C:plasma membrane"/>
    <property type="evidence" value="ECO:0007669"/>
    <property type="project" value="TreeGrafter"/>
</dbReference>
<reference evidence="5 6" key="1">
    <citation type="journal article" date="2007" name="Proc. Natl. Acad. Sci. U.S.A.">
        <title>Independent sorting-out of thousands of duplicated gene pairs in two yeast species descended from a whole-genome duplication.</title>
        <authorList>
            <person name="Scannell D.R."/>
            <person name="Frank A.C."/>
            <person name="Conant G.C."/>
            <person name="Byrne K.P."/>
            <person name="Woolfit M."/>
            <person name="Wolfe K.H."/>
        </authorList>
    </citation>
    <scope>NUCLEOTIDE SEQUENCE [LARGE SCALE GENOMIC DNA]</scope>
    <source>
        <strain evidence="6">ATCC 22028 / DSM 70294 / BCRC 21397 / CBS 2163 / NBRC 10782 / NRRL Y-8283 / UCD 57-17</strain>
    </source>
</reference>
<dbReference type="FunCoup" id="A7TNB3">
    <property type="interactions" value="57"/>
</dbReference>
<dbReference type="Proteomes" id="UP000000267">
    <property type="component" value="Unassembled WGS sequence"/>
</dbReference>
<evidence type="ECO:0000313" key="6">
    <source>
        <dbReference type="Proteomes" id="UP000000267"/>
    </source>
</evidence>
<dbReference type="GO" id="GO:0042995">
    <property type="term" value="C:cell projection"/>
    <property type="evidence" value="ECO:0007669"/>
    <property type="project" value="TreeGrafter"/>
</dbReference>
<dbReference type="InterPro" id="IPR029023">
    <property type="entry name" value="Tensin_phosphatase"/>
</dbReference>
<dbReference type="GO" id="GO:0005634">
    <property type="term" value="C:nucleus"/>
    <property type="evidence" value="ECO:0007669"/>
    <property type="project" value="TreeGrafter"/>
</dbReference>
<dbReference type="InterPro" id="IPR000340">
    <property type="entry name" value="Dual-sp_phosphatase_cat-dom"/>
</dbReference>
<keyword evidence="6" id="KW-1185">Reference proteome</keyword>
<dbReference type="SUPFAM" id="SSF52799">
    <property type="entry name" value="(Phosphotyrosine protein) phosphatases II"/>
    <property type="match status" value="1"/>
</dbReference>
<dbReference type="OMA" id="CWLNLYW"/>
<dbReference type="PROSITE" id="PS51181">
    <property type="entry name" value="PPASE_TENSIN"/>
    <property type="match status" value="1"/>
</dbReference>
<dbReference type="EC" id="3.1.3.67" evidence="1"/>
<dbReference type="RefSeq" id="XP_001644103.1">
    <property type="nucleotide sequence ID" value="XM_001644053.1"/>
</dbReference>
<dbReference type="HOGENOM" id="CLU_020105_0_0_1"/>
<dbReference type="PROSITE" id="PS00383">
    <property type="entry name" value="TYR_PHOSPHATASE_1"/>
    <property type="match status" value="1"/>
</dbReference>
<dbReference type="GeneID" id="5544375"/>
<dbReference type="InterPro" id="IPR000387">
    <property type="entry name" value="Tyr_Pase_dom"/>
</dbReference>
<dbReference type="GO" id="GO:0016314">
    <property type="term" value="F:phosphatidylinositol-3,4,5-trisphosphate 3-phosphatase activity"/>
    <property type="evidence" value="ECO:0007669"/>
    <property type="project" value="UniProtKB-EC"/>
</dbReference>
<protein>
    <recommendedName>
        <fullName evidence="1">phosphatidylinositol-3,4,5-trisphosphate 3-phosphatase</fullName>
        <ecNumber evidence="1">3.1.3.67</ecNumber>
    </recommendedName>
</protein>
<dbReference type="InterPro" id="IPR051281">
    <property type="entry name" value="Dual-spec_lipid-protein_phosph"/>
</dbReference>
<dbReference type="GO" id="GO:0004725">
    <property type="term" value="F:protein tyrosine phosphatase activity"/>
    <property type="evidence" value="ECO:0007669"/>
    <property type="project" value="TreeGrafter"/>
</dbReference>